<name>A0ABW5IHS0_9BACT</name>
<accession>A0ABW5IHS0</accession>
<evidence type="ECO:0000313" key="3">
    <source>
        <dbReference type="Proteomes" id="UP001597544"/>
    </source>
</evidence>
<keyword evidence="3" id="KW-1185">Reference proteome</keyword>
<proteinExistence type="predicted"/>
<sequence length="107" mass="11019">MAGIIAAVGISTNALHLVVGAMVVAPGFEPIVRIPLGIITDNVAWKRGVTDTLKGYGALLAASALTMLLLQVLGFVTLKGKASYLAEGALVSYWTTISATSPVLLHS</sequence>
<dbReference type="RefSeq" id="WP_377502540.1">
    <property type="nucleotide sequence ID" value="NZ_JBHULU010000002.1"/>
</dbReference>
<keyword evidence="1" id="KW-1133">Transmembrane helix</keyword>
<dbReference type="EMBL" id="JBHULU010000002">
    <property type="protein sequence ID" value="MFD2512447.1"/>
    <property type="molecule type" value="Genomic_DNA"/>
</dbReference>
<gene>
    <name evidence="2" type="ORF">ACFSRY_01100</name>
</gene>
<keyword evidence="1" id="KW-0472">Membrane</keyword>
<reference evidence="3" key="1">
    <citation type="journal article" date="2019" name="Int. J. Syst. Evol. Microbiol.">
        <title>The Global Catalogue of Microorganisms (GCM) 10K type strain sequencing project: providing services to taxonomists for standard genome sequencing and annotation.</title>
        <authorList>
            <consortium name="The Broad Institute Genomics Platform"/>
            <consortium name="The Broad Institute Genome Sequencing Center for Infectious Disease"/>
            <person name="Wu L."/>
            <person name="Ma J."/>
        </authorList>
    </citation>
    <scope>NUCLEOTIDE SEQUENCE [LARGE SCALE GENOMIC DNA]</scope>
    <source>
        <strain evidence="3">KCTC 42498</strain>
    </source>
</reference>
<dbReference type="Proteomes" id="UP001597544">
    <property type="component" value="Unassembled WGS sequence"/>
</dbReference>
<comment type="caution">
    <text evidence="2">The sequence shown here is derived from an EMBL/GenBank/DDBJ whole genome shotgun (WGS) entry which is preliminary data.</text>
</comment>
<evidence type="ECO:0000256" key="1">
    <source>
        <dbReference type="SAM" id="Phobius"/>
    </source>
</evidence>
<feature type="transmembrane region" description="Helical" evidence="1">
    <location>
        <begin position="56"/>
        <end position="78"/>
    </location>
</feature>
<keyword evidence="1" id="KW-0812">Transmembrane</keyword>
<organism evidence="2 3">
    <name type="scientific">Pontibacter locisalis</name>
    <dbReference type="NCBI Taxonomy" id="1719035"/>
    <lineage>
        <taxon>Bacteria</taxon>
        <taxon>Pseudomonadati</taxon>
        <taxon>Bacteroidota</taxon>
        <taxon>Cytophagia</taxon>
        <taxon>Cytophagales</taxon>
        <taxon>Hymenobacteraceae</taxon>
        <taxon>Pontibacter</taxon>
    </lineage>
</organism>
<protein>
    <submittedName>
        <fullName evidence="2">Uncharacterized protein</fullName>
    </submittedName>
</protein>
<evidence type="ECO:0000313" key="2">
    <source>
        <dbReference type="EMBL" id="MFD2512447.1"/>
    </source>
</evidence>